<sequence>MDDNESRKISNIGSSLAESLRPLYEIGNYLGELVKKSAEWYNEVFKPLQDFGREIRAKLVNISEVASAAFKPLLVADKLGKHQYVIWEYMTLEFVDTIYKSSNVDKELRLMYEKDKYRLFYSLSQECINCLDGNNARILSQAIDSFSFKNYDLCAIGITVVIDGELSVVTGNPGTNIKRRLEPLLGKLDGDEVLSEDEYSLFSLYLTVDATMKTFAASSDFGNEKEPQYINRHWTMHGRTQRRKTKMDCVKLLRFLYAIILLDKIEKEDTFEFEKRVV</sequence>
<organism evidence="1 2">
    <name type="scientific">Candidatus Galacturonatibacter soehngenii</name>
    <dbReference type="NCBI Taxonomy" id="2307010"/>
    <lineage>
        <taxon>Bacteria</taxon>
        <taxon>Bacillati</taxon>
        <taxon>Bacillota</taxon>
        <taxon>Clostridia</taxon>
        <taxon>Lachnospirales</taxon>
        <taxon>Lachnospiraceae</taxon>
        <taxon>Candidatus Galacturonatibacter</taxon>
    </lineage>
</organism>
<evidence type="ECO:0000313" key="1">
    <source>
        <dbReference type="EMBL" id="KAB1437474.1"/>
    </source>
</evidence>
<reference evidence="1 2" key="1">
    <citation type="submission" date="2019-09" db="EMBL/GenBank/DDBJ databases">
        <authorList>
            <person name="Valk L.C."/>
        </authorList>
    </citation>
    <scope>NUCLEOTIDE SEQUENCE [LARGE SCALE GENOMIC DNA]</scope>
    <source>
        <strain evidence="1">GalUA</strain>
    </source>
</reference>
<accession>A0A7V7QIW7</accession>
<dbReference type="Proteomes" id="UP000461768">
    <property type="component" value="Unassembled WGS sequence"/>
</dbReference>
<dbReference type="EMBL" id="WAGX01000005">
    <property type="protein sequence ID" value="KAB1437474.1"/>
    <property type="molecule type" value="Genomic_DNA"/>
</dbReference>
<dbReference type="OrthoDB" id="2838806at2"/>
<name>A0A7V7QIW7_9FIRM</name>
<protein>
    <submittedName>
        <fullName evidence="1">Uncharacterized protein</fullName>
    </submittedName>
</protein>
<evidence type="ECO:0000313" key="2">
    <source>
        <dbReference type="Proteomes" id="UP000461768"/>
    </source>
</evidence>
<dbReference type="AlphaFoldDB" id="A0A7V7QIW7"/>
<proteinExistence type="predicted"/>
<reference evidence="1 2" key="2">
    <citation type="submission" date="2020-02" db="EMBL/GenBank/DDBJ databases">
        <title>Candidatus Galacturonibacter soehngenii shows hetero-acetogenic catabolism of galacturonic acid but lacks a canonical carbon monoxide dehydrogenase/acetyl-CoA synthase complex.</title>
        <authorList>
            <person name="Diender M."/>
            <person name="Stouten G.R."/>
            <person name="Petersen J.F."/>
            <person name="Nielsen P.H."/>
            <person name="Dueholm M.S."/>
            <person name="Pronk J.T."/>
            <person name="Van Loosdrecht M.C.M."/>
        </authorList>
    </citation>
    <scope>NUCLEOTIDE SEQUENCE [LARGE SCALE GENOMIC DNA]</scope>
    <source>
        <strain evidence="1">GalUA</strain>
    </source>
</reference>
<dbReference type="RefSeq" id="WP_151143870.1">
    <property type="nucleotide sequence ID" value="NZ_WAGX01000005.1"/>
</dbReference>
<gene>
    <name evidence="1" type="ORF">F7O84_07635</name>
</gene>
<keyword evidence="2" id="KW-1185">Reference proteome</keyword>
<comment type="caution">
    <text evidence="1">The sequence shown here is derived from an EMBL/GenBank/DDBJ whole genome shotgun (WGS) entry which is preliminary data.</text>
</comment>